<dbReference type="GO" id="GO:0003677">
    <property type="term" value="F:DNA binding"/>
    <property type="evidence" value="ECO:0007669"/>
    <property type="project" value="InterPro"/>
</dbReference>
<reference evidence="1 2" key="1">
    <citation type="submission" date="2019-08" db="EMBL/GenBank/DDBJ databases">
        <authorList>
            <person name="Peeters C."/>
        </authorList>
    </citation>
    <scope>NUCLEOTIDE SEQUENCE [LARGE SCALE GENOMIC DNA]</scope>
    <source>
        <strain evidence="1 2">LMG 31012</strain>
    </source>
</reference>
<sequence length="127" mass="13952">MTVITTKQMTLDFQPGLAERHQSLLACVRAGAYSHSNPLKTIAADMDMSQSTLSRKLGGDPDDPRKFSVDDLEKYLVATGDLTPVYFLIEKYLQDEKAKQDRALQELAKRLPDVLALIKQVSAGGAA</sequence>
<dbReference type="Proteomes" id="UP000400981">
    <property type="component" value="Unassembled WGS sequence"/>
</dbReference>
<protein>
    <submittedName>
        <fullName evidence="1">Uncharacterized protein</fullName>
    </submittedName>
</protein>
<proteinExistence type="predicted"/>
<dbReference type="RefSeq" id="WP_150590747.1">
    <property type="nucleotide sequence ID" value="NZ_CABPSH010000010.1"/>
</dbReference>
<name>A0A5E4X4T0_9BURK</name>
<dbReference type="InterPro" id="IPR009679">
    <property type="entry name" value="Phage_186_CII-like"/>
</dbReference>
<accession>A0A5E4X4T0</accession>
<keyword evidence="2" id="KW-1185">Reference proteome</keyword>
<gene>
    <name evidence="1" type="ORF">PEP31012_03687</name>
</gene>
<organism evidence="1 2">
    <name type="scientific">Pandoraea eparura</name>
    <dbReference type="NCBI Taxonomy" id="2508291"/>
    <lineage>
        <taxon>Bacteria</taxon>
        <taxon>Pseudomonadati</taxon>
        <taxon>Pseudomonadota</taxon>
        <taxon>Betaproteobacteria</taxon>
        <taxon>Burkholderiales</taxon>
        <taxon>Burkholderiaceae</taxon>
        <taxon>Pandoraea</taxon>
    </lineage>
</organism>
<evidence type="ECO:0000313" key="2">
    <source>
        <dbReference type="Proteomes" id="UP000400981"/>
    </source>
</evidence>
<dbReference type="Pfam" id="PF06892">
    <property type="entry name" value="Phage_CP76"/>
    <property type="match status" value="1"/>
</dbReference>
<dbReference type="EMBL" id="CABPSH010000010">
    <property type="protein sequence ID" value="VVE31238.1"/>
    <property type="molecule type" value="Genomic_DNA"/>
</dbReference>
<dbReference type="AlphaFoldDB" id="A0A5E4X4T0"/>
<evidence type="ECO:0000313" key="1">
    <source>
        <dbReference type="EMBL" id="VVE31238.1"/>
    </source>
</evidence>
<dbReference type="OrthoDB" id="8689430at2"/>